<evidence type="ECO:0000256" key="4">
    <source>
        <dbReference type="ARBA" id="ARBA00023163"/>
    </source>
</evidence>
<sequence length="304" mass="33739">MIETRHLRYFVAVAEMLHFGRAAERLNIAQPALSRQIQQLEQELGVLLLERTQRRVRLTAAGRLYLERATRLLDELAKATGDVRRAHAGHAGRLSVGFIHSSTYSVTPAILGQYHASFPDVELVLHEMTIFEQFRALRENVIDVGILRPPVGDPHLSVMPFRDEDFLIVAPETHPLAGKGNADASLADMAAETFVLFEQRKSPLFHSRIISMCEAAGFVPQVEQYANQIHTVLGLVRAGMGISIVPEVARNLHMPGIRFLPIRETPPPVQVALAWRSLDETPTVHSFRAMVADMFPAKPGAAAI</sequence>
<dbReference type="Gene3D" id="1.10.10.10">
    <property type="entry name" value="Winged helix-like DNA-binding domain superfamily/Winged helix DNA-binding domain"/>
    <property type="match status" value="1"/>
</dbReference>
<dbReference type="CDD" id="cd08414">
    <property type="entry name" value="PBP2_LTTR_aromatics_like"/>
    <property type="match status" value="1"/>
</dbReference>
<dbReference type="InterPro" id="IPR036388">
    <property type="entry name" value="WH-like_DNA-bd_sf"/>
</dbReference>
<dbReference type="Pfam" id="PF00126">
    <property type="entry name" value="HTH_1"/>
    <property type="match status" value="1"/>
</dbReference>
<dbReference type="GO" id="GO:0032993">
    <property type="term" value="C:protein-DNA complex"/>
    <property type="evidence" value="ECO:0007669"/>
    <property type="project" value="TreeGrafter"/>
</dbReference>
<dbReference type="PROSITE" id="PS50931">
    <property type="entry name" value="HTH_LYSR"/>
    <property type="match status" value="1"/>
</dbReference>
<feature type="domain" description="HTH lysR-type" evidence="5">
    <location>
        <begin position="2"/>
        <end position="59"/>
    </location>
</feature>
<dbReference type="Pfam" id="PF03466">
    <property type="entry name" value="LysR_substrate"/>
    <property type="match status" value="1"/>
</dbReference>
<accession>A0A154VI01</accession>
<dbReference type="GO" id="GO:0003700">
    <property type="term" value="F:DNA-binding transcription factor activity"/>
    <property type="evidence" value="ECO:0007669"/>
    <property type="project" value="InterPro"/>
</dbReference>
<dbReference type="AlphaFoldDB" id="A0A154VI01"/>
<dbReference type="EMBL" id="LPXN01000160">
    <property type="protein sequence ID" value="KZD01057.1"/>
    <property type="molecule type" value="Genomic_DNA"/>
</dbReference>
<dbReference type="PANTHER" id="PTHR30346:SF0">
    <property type="entry name" value="HCA OPERON TRANSCRIPTIONAL ACTIVATOR HCAR"/>
    <property type="match status" value="1"/>
</dbReference>
<comment type="caution">
    <text evidence="6">The sequence shown here is derived from an EMBL/GenBank/DDBJ whole genome shotgun (WGS) entry which is preliminary data.</text>
</comment>
<reference evidence="6 7" key="1">
    <citation type="submission" date="2015-12" db="EMBL/GenBank/DDBJ databases">
        <title>Genome sequence of Oceanibaculum pacificum MCCC 1A02656.</title>
        <authorList>
            <person name="Lu L."/>
            <person name="Lai Q."/>
            <person name="Shao Z."/>
            <person name="Qian P."/>
        </authorList>
    </citation>
    <scope>NUCLEOTIDE SEQUENCE [LARGE SCALE GENOMIC DNA]</scope>
    <source>
        <strain evidence="6 7">MCCC 1A02656</strain>
    </source>
</reference>
<dbReference type="PRINTS" id="PR00039">
    <property type="entry name" value="HTHLYSR"/>
</dbReference>
<dbReference type="OrthoDB" id="9811588at2"/>
<name>A0A154VI01_9PROT</name>
<proteinExistence type="inferred from homology"/>
<dbReference type="Proteomes" id="UP000076400">
    <property type="component" value="Unassembled WGS sequence"/>
</dbReference>
<dbReference type="RefSeq" id="WP_067559889.1">
    <property type="nucleotide sequence ID" value="NZ_LPXN01000160.1"/>
</dbReference>
<evidence type="ECO:0000256" key="1">
    <source>
        <dbReference type="ARBA" id="ARBA00009437"/>
    </source>
</evidence>
<dbReference type="GO" id="GO:0003677">
    <property type="term" value="F:DNA binding"/>
    <property type="evidence" value="ECO:0007669"/>
    <property type="project" value="UniProtKB-KW"/>
</dbReference>
<evidence type="ECO:0000256" key="2">
    <source>
        <dbReference type="ARBA" id="ARBA00023015"/>
    </source>
</evidence>
<keyword evidence="3" id="KW-0238">DNA-binding</keyword>
<dbReference type="InterPro" id="IPR005119">
    <property type="entry name" value="LysR_subst-bd"/>
</dbReference>
<dbReference type="STRING" id="580166.AUP43_03715"/>
<evidence type="ECO:0000313" key="6">
    <source>
        <dbReference type="EMBL" id="KZD01057.1"/>
    </source>
</evidence>
<dbReference type="Gene3D" id="3.40.190.10">
    <property type="entry name" value="Periplasmic binding protein-like II"/>
    <property type="match status" value="2"/>
</dbReference>
<dbReference type="InterPro" id="IPR036390">
    <property type="entry name" value="WH_DNA-bd_sf"/>
</dbReference>
<dbReference type="PANTHER" id="PTHR30346">
    <property type="entry name" value="TRANSCRIPTIONAL DUAL REGULATOR HCAR-RELATED"/>
    <property type="match status" value="1"/>
</dbReference>
<dbReference type="InterPro" id="IPR000847">
    <property type="entry name" value="LysR_HTH_N"/>
</dbReference>
<evidence type="ECO:0000313" key="7">
    <source>
        <dbReference type="Proteomes" id="UP000076400"/>
    </source>
</evidence>
<dbReference type="SUPFAM" id="SSF46785">
    <property type="entry name" value="Winged helix' DNA-binding domain"/>
    <property type="match status" value="1"/>
</dbReference>
<protein>
    <submittedName>
        <fullName evidence="6">LysR family transcriptional regulator</fullName>
    </submittedName>
</protein>
<evidence type="ECO:0000259" key="5">
    <source>
        <dbReference type="PROSITE" id="PS50931"/>
    </source>
</evidence>
<dbReference type="SUPFAM" id="SSF53850">
    <property type="entry name" value="Periplasmic binding protein-like II"/>
    <property type="match status" value="1"/>
</dbReference>
<keyword evidence="2" id="KW-0805">Transcription regulation</keyword>
<comment type="similarity">
    <text evidence="1">Belongs to the LysR transcriptional regulatory family.</text>
</comment>
<keyword evidence="4" id="KW-0804">Transcription</keyword>
<organism evidence="6 7">
    <name type="scientific">Oceanibaculum pacificum</name>
    <dbReference type="NCBI Taxonomy" id="580166"/>
    <lineage>
        <taxon>Bacteria</taxon>
        <taxon>Pseudomonadati</taxon>
        <taxon>Pseudomonadota</taxon>
        <taxon>Alphaproteobacteria</taxon>
        <taxon>Rhodospirillales</taxon>
        <taxon>Oceanibaculaceae</taxon>
        <taxon>Oceanibaculum</taxon>
    </lineage>
</organism>
<dbReference type="FunFam" id="1.10.10.10:FF:000001">
    <property type="entry name" value="LysR family transcriptional regulator"/>
    <property type="match status" value="1"/>
</dbReference>
<evidence type="ECO:0000256" key="3">
    <source>
        <dbReference type="ARBA" id="ARBA00023125"/>
    </source>
</evidence>
<gene>
    <name evidence="6" type="ORF">AUP43_03715</name>
</gene>
<keyword evidence="7" id="KW-1185">Reference proteome</keyword>